<keyword evidence="2 5" id="KW-0689">Ribosomal protein</keyword>
<dbReference type="PANTHER" id="PTHR12899">
    <property type="entry name" value="39S RIBOSOMAL PROTEIN L18, MITOCHONDRIAL"/>
    <property type="match status" value="1"/>
</dbReference>
<dbReference type="GO" id="GO:0008097">
    <property type="term" value="F:5S rRNA binding"/>
    <property type="evidence" value="ECO:0007669"/>
    <property type="project" value="TreeGrafter"/>
</dbReference>
<accession>A0A1J1H7Q9</accession>
<dbReference type="SUPFAM" id="SSF53137">
    <property type="entry name" value="Translational machinery components"/>
    <property type="match status" value="1"/>
</dbReference>
<feature type="coiled-coil region" evidence="4">
    <location>
        <begin position="57"/>
        <end position="88"/>
    </location>
</feature>
<keyword evidence="6" id="KW-1185">Reference proteome</keyword>
<dbReference type="EMBL" id="LN835306">
    <property type="protein sequence ID" value="CRH01000.1"/>
    <property type="molecule type" value="Genomic_DNA"/>
</dbReference>
<comment type="similarity">
    <text evidence="1">Belongs to the universal ribosomal protein uL18 family.</text>
</comment>
<keyword evidence="3" id="KW-0687">Ribonucleoprotein</keyword>
<dbReference type="OrthoDB" id="309483at2759"/>
<dbReference type="GO" id="GO:0006412">
    <property type="term" value="P:translation"/>
    <property type="evidence" value="ECO:0007669"/>
    <property type="project" value="InterPro"/>
</dbReference>
<dbReference type="GeneID" id="39737127"/>
<keyword evidence="4" id="KW-0175">Coiled coil</keyword>
<dbReference type="GO" id="GO:1990904">
    <property type="term" value="C:ribonucleoprotein complex"/>
    <property type="evidence" value="ECO:0007669"/>
    <property type="project" value="UniProtKB-KW"/>
</dbReference>
<evidence type="ECO:0000313" key="5">
    <source>
        <dbReference type="EMBL" id="CRH01000.1"/>
    </source>
</evidence>
<evidence type="ECO:0000256" key="4">
    <source>
        <dbReference type="SAM" id="Coils"/>
    </source>
</evidence>
<dbReference type="AlphaFoldDB" id="A0A1J1H7Q9"/>
<dbReference type="RefSeq" id="XP_028534001.1">
    <property type="nucleotide sequence ID" value="XM_028677631.1"/>
</dbReference>
<sequence length="206" mass="23833">MYISFILFPLFLVYLGVLESFIIKRKVFHNYNNILLLASPKAKKNTIEEPKRKNKNLKKKKKKNKILEDLLKEKVEKTEVNLSDSRNQDIDKEILEGKRIPRLRIKKTNNHIYASVIDDYKRHILCFSCSLDPSLSQILGTYRKKTTNRIINNGKTIKAAWEIGKIVAKKALNKGIFKVKFDRANYRYAGRVEALAEGARAVGLLL</sequence>
<dbReference type="Gene3D" id="3.30.420.100">
    <property type="match status" value="1"/>
</dbReference>
<dbReference type="GO" id="GO:0005737">
    <property type="term" value="C:cytoplasm"/>
    <property type="evidence" value="ECO:0007669"/>
    <property type="project" value="UniProtKB-ARBA"/>
</dbReference>
<evidence type="ECO:0000256" key="2">
    <source>
        <dbReference type="ARBA" id="ARBA00022980"/>
    </source>
</evidence>
<name>A0A1J1H7Q9_PLARL</name>
<reference evidence="5 6" key="1">
    <citation type="submission" date="2015-04" db="EMBL/GenBank/DDBJ databases">
        <authorList>
            <consortium name="Pathogen Informatics"/>
        </authorList>
    </citation>
    <scope>NUCLEOTIDE SEQUENCE [LARGE SCALE GENOMIC DNA]</scope>
    <source>
        <strain evidence="5 6">SGS1</strain>
    </source>
</reference>
<dbReference type="KEGG" id="prel:PRELSG_1134800"/>
<evidence type="ECO:0000256" key="1">
    <source>
        <dbReference type="ARBA" id="ARBA00007116"/>
    </source>
</evidence>
<dbReference type="CDD" id="cd00432">
    <property type="entry name" value="Ribosomal_L18_L5e"/>
    <property type="match status" value="1"/>
</dbReference>
<dbReference type="InterPro" id="IPR005484">
    <property type="entry name" value="Ribosomal_uL18_bac/plant/anim"/>
</dbReference>
<dbReference type="VEuPathDB" id="PlasmoDB:PRELSG_1134800"/>
<dbReference type="InterPro" id="IPR057268">
    <property type="entry name" value="Ribosomal_L18"/>
</dbReference>
<organism evidence="5 6">
    <name type="scientific">Plasmodium relictum</name>
    <dbReference type="NCBI Taxonomy" id="85471"/>
    <lineage>
        <taxon>Eukaryota</taxon>
        <taxon>Sar</taxon>
        <taxon>Alveolata</taxon>
        <taxon>Apicomplexa</taxon>
        <taxon>Aconoidasida</taxon>
        <taxon>Haemosporida</taxon>
        <taxon>Plasmodiidae</taxon>
        <taxon>Plasmodium</taxon>
        <taxon>Plasmodium (Haemamoeba)</taxon>
    </lineage>
</organism>
<dbReference type="Pfam" id="PF00861">
    <property type="entry name" value="Ribosomal_L18p"/>
    <property type="match status" value="1"/>
</dbReference>
<dbReference type="GO" id="GO:0005840">
    <property type="term" value="C:ribosome"/>
    <property type="evidence" value="ECO:0007669"/>
    <property type="project" value="UniProtKB-KW"/>
</dbReference>
<protein>
    <submittedName>
        <fullName evidence="5">Apicoplast ribosomal protein L18, putative</fullName>
    </submittedName>
</protein>
<evidence type="ECO:0000313" key="6">
    <source>
        <dbReference type="Proteomes" id="UP000220158"/>
    </source>
</evidence>
<dbReference type="PANTHER" id="PTHR12899:SF3">
    <property type="entry name" value="LARGE RIBOSOMAL SUBUNIT PROTEIN UL18M"/>
    <property type="match status" value="1"/>
</dbReference>
<proteinExistence type="inferred from homology"/>
<evidence type="ECO:0000256" key="3">
    <source>
        <dbReference type="ARBA" id="ARBA00023274"/>
    </source>
</evidence>
<dbReference type="OMA" id="NRVVNNG"/>
<dbReference type="Proteomes" id="UP000220158">
    <property type="component" value="Chromosome 11"/>
</dbReference>
<dbReference type="GO" id="GO:0003735">
    <property type="term" value="F:structural constituent of ribosome"/>
    <property type="evidence" value="ECO:0007669"/>
    <property type="project" value="InterPro"/>
</dbReference>
<gene>
    <name evidence="5" type="ORF">PRELSG_1134800</name>
</gene>